<dbReference type="EMBL" id="JAMPLM010000066">
    <property type="protein sequence ID" value="MEP1062433.1"/>
    <property type="molecule type" value="Genomic_DNA"/>
</dbReference>
<keyword evidence="2" id="KW-1185">Reference proteome</keyword>
<dbReference type="RefSeq" id="WP_190447539.1">
    <property type="nucleotide sequence ID" value="NZ_JAMPLM010000066.1"/>
</dbReference>
<reference evidence="1 2" key="1">
    <citation type="submission" date="2022-04" db="EMBL/GenBank/DDBJ databases">
        <title>Positive selection, recombination, and allopatry shape intraspecific diversity of widespread and dominant cyanobacteria.</title>
        <authorList>
            <person name="Wei J."/>
            <person name="Shu W."/>
            <person name="Hu C."/>
        </authorList>
    </citation>
    <scope>NUCLEOTIDE SEQUENCE [LARGE SCALE GENOMIC DNA]</scope>
    <source>
        <strain evidence="1 2">AS-A4</strain>
    </source>
</reference>
<evidence type="ECO:0000313" key="1">
    <source>
        <dbReference type="EMBL" id="MEP1062433.1"/>
    </source>
</evidence>
<evidence type="ECO:0000313" key="2">
    <source>
        <dbReference type="Proteomes" id="UP001476950"/>
    </source>
</evidence>
<comment type="caution">
    <text evidence="1">The sequence shown here is derived from an EMBL/GenBank/DDBJ whole genome shotgun (WGS) entry which is preliminary data.</text>
</comment>
<protein>
    <submittedName>
        <fullName evidence="1">Uncharacterized protein</fullName>
    </submittedName>
</protein>
<accession>A0ABV0KT64</accession>
<sequence length="121" mass="13795">MPACHLEPKVKKAFVGAVGEELVRRHGKRKYYKPADVGRAASSRGYPVDIYCWDYCIFSTPEDFQSIHEAAGETCDYAAMKTEVLTDLATGGLFDWIDIDLSWLEWPDIDLSSLFDWFDFS</sequence>
<name>A0ABV0KT64_9CYAN</name>
<organism evidence="1 2">
    <name type="scientific">Stenomitos frigidus AS-A4</name>
    <dbReference type="NCBI Taxonomy" id="2933935"/>
    <lineage>
        <taxon>Bacteria</taxon>
        <taxon>Bacillati</taxon>
        <taxon>Cyanobacteriota</taxon>
        <taxon>Cyanophyceae</taxon>
        <taxon>Leptolyngbyales</taxon>
        <taxon>Leptolyngbyaceae</taxon>
        <taxon>Stenomitos</taxon>
    </lineage>
</organism>
<proteinExistence type="predicted"/>
<gene>
    <name evidence="1" type="ORF">NDI38_29095</name>
</gene>
<dbReference type="Proteomes" id="UP001476950">
    <property type="component" value="Unassembled WGS sequence"/>
</dbReference>